<dbReference type="EMBL" id="DVMP01000083">
    <property type="protein sequence ID" value="HIU25710.1"/>
    <property type="molecule type" value="Genomic_DNA"/>
</dbReference>
<dbReference type="InterPro" id="IPR050180">
    <property type="entry name" value="RNR_Ribonuclease"/>
</dbReference>
<dbReference type="SMART" id="SM00316">
    <property type="entry name" value="S1"/>
    <property type="match status" value="1"/>
</dbReference>
<organism evidence="10 11">
    <name type="scientific">Candidatus Allocopromorpha excrementigallinarum</name>
    <dbReference type="NCBI Taxonomy" id="2840742"/>
    <lineage>
        <taxon>Bacteria</taxon>
        <taxon>Bacillati</taxon>
        <taxon>Bacillota</taxon>
        <taxon>Clostridia</taxon>
        <taxon>Eubacteriales</taxon>
        <taxon>Eubacteriaceae</taxon>
        <taxon>Eubacteriaceae incertae sedis</taxon>
        <taxon>Candidatus Allocopromorpha</taxon>
    </lineage>
</organism>
<evidence type="ECO:0000313" key="11">
    <source>
        <dbReference type="Proteomes" id="UP000824090"/>
    </source>
</evidence>
<dbReference type="Proteomes" id="UP000824090">
    <property type="component" value="Unassembled WGS sequence"/>
</dbReference>
<dbReference type="GO" id="GO:0005829">
    <property type="term" value="C:cytosol"/>
    <property type="evidence" value="ECO:0007669"/>
    <property type="project" value="TreeGrafter"/>
</dbReference>
<dbReference type="CDD" id="cd04471">
    <property type="entry name" value="S1_RNase_R"/>
    <property type="match status" value="1"/>
</dbReference>
<dbReference type="Pfam" id="PF00575">
    <property type="entry name" value="S1"/>
    <property type="match status" value="1"/>
</dbReference>
<dbReference type="Pfam" id="PF00773">
    <property type="entry name" value="RNB"/>
    <property type="match status" value="1"/>
</dbReference>
<dbReference type="PANTHER" id="PTHR23355:SF9">
    <property type="entry name" value="DIS3-LIKE EXONUCLEASE 2"/>
    <property type="match status" value="1"/>
</dbReference>
<evidence type="ECO:0000256" key="3">
    <source>
        <dbReference type="ARBA" id="ARBA00022490"/>
    </source>
</evidence>
<comment type="similarity">
    <text evidence="8">Belongs to the RNR ribonuclease family. RNase R subfamily.</text>
</comment>
<feature type="domain" description="S1 motif" evidence="9">
    <location>
        <begin position="566"/>
        <end position="646"/>
    </location>
</feature>
<dbReference type="AlphaFoldDB" id="A0A9D1I2H6"/>
<dbReference type="NCBIfam" id="TIGR02063">
    <property type="entry name" value="RNase_R"/>
    <property type="match status" value="1"/>
</dbReference>
<reference evidence="10" key="2">
    <citation type="journal article" date="2021" name="PeerJ">
        <title>Extensive microbial diversity within the chicken gut microbiome revealed by metagenomics and culture.</title>
        <authorList>
            <person name="Gilroy R."/>
            <person name="Ravi A."/>
            <person name="Getino M."/>
            <person name="Pursley I."/>
            <person name="Horton D.L."/>
            <person name="Alikhan N.F."/>
            <person name="Baker D."/>
            <person name="Gharbi K."/>
            <person name="Hall N."/>
            <person name="Watson M."/>
            <person name="Adriaenssens E.M."/>
            <person name="Foster-Nyarko E."/>
            <person name="Jarju S."/>
            <person name="Secka A."/>
            <person name="Antonio M."/>
            <person name="Oren A."/>
            <person name="Chaudhuri R.R."/>
            <person name="La Ragione R."/>
            <person name="Hildebrand F."/>
            <person name="Pallen M.J."/>
        </authorList>
    </citation>
    <scope>NUCLEOTIDE SEQUENCE</scope>
    <source>
        <strain evidence="10">ChiHcec3-6078</strain>
    </source>
</reference>
<evidence type="ECO:0000256" key="4">
    <source>
        <dbReference type="ARBA" id="ARBA00022722"/>
    </source>
</evidence>
<accession>A0A9D1I2H6</accession>
<dbReference type="PANTHER" id="PTHR23355">
    <property type="entry name" value="RIBONUCLEASE"/>
    <property type="match status" value="1"/>
</dbReference>
<evidence type="ECO:0000256" key="7">
    <source>
        <dbReference type="ARBA" id="ARBA00022884"/>
    </source>
</evidence>
<dbReference type="GO" id="GO:0003723">
    <property type="term" value="F:RNA binding"/>
    <property type="evidence" value="ECO:0007669"/>
    <property type="project" value="UniProtKB-UniRule"/>
</dbReference>
<evidence type="ECO:0000256" key="8">
    <source>
        <dbReference type="HAMAP-Rule" id="MF_01895"/>
    </source>
</evidence>
<evidence type="ECO:0000256" key="6">
    <source>
        <dbReference type="ARBA" id="ARBA00022839"/>
    </source>
</evidence>
<keyword evidence="7 8" id="KW-0694">RNA-binding</keyword>
<evidence type="ECO:0000313" key="10">
    <source>
        <dbReference type="EMBL" id="HIU25710.1"/>
    </source>
</evidence>
<name>A0A9D1I2H6_9FIRM</name>
<dbReference type="InterPro" id="IPR013223">
    <property type="entry name" value="RNase_B_OB_dom"/>
</dbReference>
<dbReference type="GO" id="GO:0006402">
    <property type="term" value="P:mRNA catabolic process"/>
    <property type="evidence" value="ECO:0007669"/>
    <property type="project" value="TreeGrafter"/>
</dbReference>
<reference evidence="10" key="1">
    <citation type="submission" date="2020-10" db="EMBL/GenBank/DDBJ databases">
        <authorList>
            <person name="Gilroy R."/>
        </authorList>
    </citation>
    <scope>NUCLEOTIDE SEQUENCE</scope>
    <source>
        <strain evidence="10">ChiHcec3-6078</strain>
    </source>
</reference>
<keyword evidence="4 8" id="KW-0540">Nuclease</keyword>
<keyword evidence="6 8" id="KW-0269">Exonuclease</keyword>
<dbReference type="Pfam" id="PF08206">
    <property type="entry name" value="OB_RNB"/>
    <property type="match status" value="1"/>
</dbReference>
<dbReference type="InterPro" id="IPR003029">
    <property type="entry name" value="S1_domain"/>
</dbReference>
<dbReference type="Gene3D" id="2.40.50.140">
    <property type="entry name" value="Nucleic acid-binding proteins"/>
    <property type="match status" value="3"/>
</dbReference>
<evidence type="ECO:0000259" key="9">
    <source>
        <dbReference type="PROSITE" id="PS50126"/>
    </source>
</evidence>
<dbReference type="InterPro" id="IPR001900">
    <property type="entry name" value="RNase_II/R"/>
</dbReference>
<gene>
    <name evidence="8 10" type="primary">rnr</name>
    <name evidence="10" type="ORF">IAC50_04380</name>
</gene>
<dbReference type="PROSITE" id="PS50126">
    <property type="entry name" value="S1"/>
    <property type="match status" value="1"/>
</dbReference>
<dbReference type="InterPro" id="IPR012340">
    <property type="entry name" value="NA-bd_OB-fold"/>
</dbReference>
<dbReference type="SMART" id="SM00955">
    <property type="entry name" value="RNB"/>
    <property type="match status" value="1"/>
</dbReference>
<dbReference type="HAMAP" id="MF_01895">
    <property type="entry name" value="RNase_R"/>
    <property type="match status" value="1"/>
</dbReference>
<proteinExistence type="inferred from homology"/>
<dbReference type="InterPro" id="IPR004476">
    <property type="entry name" value="RNase_II/RNase_R"/>
</dbReference>
<sequence>MAKKRKKHVITGTVSKHRRGFGFVVSEAVDDDIFIAAGSMKGAMDGDTVEVELVPDYLWRESPEGIITKILRRNTAEVAGTFEKNKKFGFVIPEGRKGRERVFIRKKDFSGAKRGDKVVASITRYPDRYGSAEGRISEIISRAGQPGGDIKVLARSYGMRETFPSRAGAEAKAVGKRGIRREDLSGRRDLRDKNTFTIDGADSKDFDDAVSIEVNEKGNYLLGVHIADVAHYVKEGGPLDEEALKRGTSVYLLDQVIPMLPKALSNGICSLNPGEDRLTLTVEMEVTEEGDVRGHEIYESVIRSKERLVYDDISDMLEYGDERIRKRYRHIEKDLLMMEKLAASLRKKRQERGSLDFDLDDARITLDERGIPVSVETGERRTANRLIEEFMLLANETVAEHFFWLEVPFIYRVHEKPEIKKAEQLKVFLRNFGISLRGSAENIHPRAISAILEEVRGRRDENIVSSVTLRSMQKAFYSTSCDGHFGLALKYYCHFTSPIRRYPDLMIHRIIKRVIRGELSEKTSKRLKKSAGEAAEISSAAERKAVEAEREVEKLKKAEYMTYHIGEVAKGIISGVTGFGIYVQLENTIEGLIRIEELDDDYYEYDADGYCLRGRHGGKVYRLGDEMNIIVEDADPQKREITFLPAPRQKDL</sequence>
<comment type="caution">
    <text evidence="10">The sequence shown here is derived from an EMBL/GenBank/DDBJ whole genome shotgun (WGS) entry which is preliminary data.</text>
</comment>
<dbReference type="GO" id="GO:0008859">
    <property type="term" value="F:exoribonuclease II activity"/>
    <property type="evidence" value="ECO:0007669"/>
    <property type="project" value="UniProtKB-UniRule"/>
</dbReference>
<comment type="function">
    <text evidence="8">3'-5' exoribonuclease that releases 5'-nucleoside monophosphates and is involved in maturation of structured RNAs.</text>
</comment>
<keyword evidence="3 8" id="KW-0963">Cytoplasm</keyword>
<dbReference type="InterPro" id="IPR040476">
    <property type="entry name" value="CSD2"/>
</dbReference>
<protein>
    <recommendedName>
        <fullName evidence="8">Ribonuclease R</fullName>
        <shortName evidence="8">RNase R</shortName>
        <ecNumber evidence="8">3.1.13.1</ecNumber>
    </recommendedName>
</protein>
<dbReference type="EC" id="3.1.13.1" evidence="8"/>
<comment type="subcellular location">
    <subcellularLocation>
        <location evidence="2 8">Cytoplasm</location>
    </subcellularLocation>
</comment>
<dbReference type="InterPro" id="IPR011129">
    <property type="entry name" value="CSD"/>
</dbReference>
<evidence type="ECO:0000256" key="5">
    <source>
        <dbReference type="ARBA" id="ARBA00022801"/>
    </source>
</evidence>
<keyword evidence="5 8" id="KW-0378">Hydrolase</keyword>
<dbReference type="NCBIfam" id="TIGR00358">
    <property type="entry name" value="3_prime_RNase"/>
    <property type="match status" value="1"/>
</dbReference>
<comment type="catalytic activity">
    <reaction evidence="1 8">
        <text>Exonucleolytic cleavage in the 3'- to 5'-direction to yield nucleoside 5'-phosphates.</text>
        <dbReference type="EC" id="3.1.13.1"/>
    </reaction>
</comment>
<dbReference type="InterPro" id="IPR011805">
    <property type="entry name" value="RNase_R"/>
</dbReference>
<evidence type="ECO:0000256" key="2">
    <source>
        <dbReference type="ARBA" id="ARBA00004496"/>
    </source>
</evidence>
<dbReference type="SMART" id="SM00357">
    <property type="entry name" value="CSP"/>
    <property type="match status" value="2"/>
</dbReference>
<evidence type="ECO:0000256" key="1">
    <source>
        <dbReference type="ARBA" id="ARBA00001849"/>
    </source>
</evidence>
<dbReference type="Pfam" id="PF17876">
    <property type="entry name" value="CSD2"/>
    <property type="match status" value="1"/>
</dbReference>
<dbReference type="SUPFAM" id="SSF50249">
    <property type="entry name" value="Nucleic acid-binding proteins"/>
    <property type="match status" value="4"/>
</dbReference>